<dbReference type="EC" id="3.6.5.-" evidence="3"/>
<dbReference type="Gene3D" id="2.40.50.250">
    <property type="entry name" value="bipa protein"/>
    <property type="match status" value="1"/>
</dbReference>
<dbReference type="InterPro" id="IPR000795">
    <property type="entry name" value="T_Tr_GTP-bd_dom"/>
</dbReference>
<dbReference type="Gene3D" id="3.30.70.870">
    <property type="entry name" value="Elongation Factor G (Translational Gtpase), domain 3"/>
    <property type="match status" value="1"/>
</dbReference>
<dbReference type="CDD" id="cd03691">
    <property type="entry name" value="BipA_TypA_II"/>
    <property type="match status" value="1"/>
</dbReference>
<dbReference type="GO" id="GO:0000027">
    <property type="term" value="P:ribosomal large subunit assembly"/>
    <property type="evidence" value="ECO:0007669"/>
    <property type="project" value="UniProtKB-UniRule"/>
</dbReference>
<keyword evidence="2 3" id="KW-0342">GTP-binding</keyword>
<dbReference type="HAMAP" id="MF_00849">
    <property type="entry name" value="BipA"/>
    <property type="match status" value="1"/>
</dbReference>
<dbReference type="InterPro" id="IPR035647">
    <property type="entry name" value="EFG_III/V"/>
</dbReference>
<evidence type="ECO:0000313" key="6">
    <source>
        <dbReference type="Proteomes" id="UP000053127"/>
    </source>
</evidence>
<dbReference type="FunFam" id="3.30.70.870:FF:000003">
    <property type="entry name" value="GTP-binding protein TypA"/>
    <property type="match status" value="1"/>
</dbReference>
<dbReference type="InterPro" id="IPR000640">
    <property type="entry name" value="EFG_V-like"/>
</dbReference>
<dbReference type="FunFam" id="3.40.50.300:FF:000463">
    <property type="entry name" value="GTP-binding protein TypA"/>
    <property type="match status" value="1"/>
</dbReference>
<dbReference type="STRING" id="67386.AQI95_26105"/>
<dbReference type="FunFam" id="2.40.50.250:FF:000001">
    <property type="entry name" value="GTP-binding protein TypA"/>
    <property type="match status" value="1"/>
</dbReference>
<organism evidence="5 6">
    <name type="scientific">Streptomyces yokosukanensis</name>
    <dbReference type="NCBI Taxonomy" id="67386"/>
    <lineage>
        <taxon>Bacteria</taxon>
        <taxon>Bacillati</taxon>
        <taxon>Actinomycetota</taxon>
        <taxon>Actinomycetes</taxon>
        <taxon>Kitasatosporales</taxon>
        <taxon>Streptomycetaceae</taxon>
        <taxon>Streptomyces</taxon>
    </lineage>
</organism>
<dbReference type="CDD" id="cd03710">
    <property type="entry name" value="BipA_TypA_C"/>
    <property type="match status" value="1"/>
</dbReference>
<dbReference type="AlphaFoldDB" id="A0A124HF01"/>
<dbReference type="InterPro" id="IPR047041">
    <property type="entry name" value="BipA_GTP-bd_dom"/>
</dbReference>
<keyword evidence="3" id="KW-0963">Cytoplasm</keyword>
<dbReference type="PANTHER" id="PTHR42908:SF8">
    <property type="entry name" value="TR-TYPE G DOMAIN-CONTAINING PROTEIN"/>
    <property type="match status" value="1"/>
</dbReference>
<keyword evidence="3" id="KW-0378">Hydrolase</keyword>
<dbReference type="InterPro" id="IPR035651">
    <property type="entry name" value="BipA_V"/>
</dbReference>
<dbReference type="InterPro" id="IPR009000">
    <property type="entry name" value="Transl_B-barrel_sf"/>
</dbReference>
<feature type="domain" description="Tr-type G" evidence="4">
    <location>
        <begin position="5"/>
        <end position="214"/>
    </location>
</feature>
<dbReference type="Pfam" id="PF00679">
    <property type="entry name" value="EFG_C"/>
    <property type="match status" value="1"/>
</dbReference>
<proteinExistence type="inferred from homology"/>
<dbReference type="SUPFAM" id="SSF52540">
    <property type="entry name" value="P-loop containing nucleoside triphosphate hydrolases"/>
    <property type="match status" value="1"/>
</dbReference>
<dbReference type="Pfam" id="PF21018">
    <property type="entry name" value="BipA_C"/>
    <property type="match status" value="1"/>
</dbReference>
<name>A0A124HF01_9ACTN</name>
<accession>A0A124HF01</accession>
<dbReference type="InterPro" id="IPR005225">
    <property type="entry name" value="Small_GTP-bd"/>
</dbReference>
<evidence type="ECO:0000256" key="2">
    <source>
        <dbReference type="ARBA" id="ARBA00023134"/>
    </source>
</evidence>
<dbReference type="PROSITE" id="PS00301">
    <property type="entry name" value="G_TR_1"/>
    <property type="match status" value="1"/>
</dbReference>
<dbReference type="Gene3D" id="3.40.50.300">
    <property type="entry name" value="P-loop containing nucleotide triphosphate hydrolases"/>
    <property type="match status" value="1"/>
</dbReference>
<dbReference type="Proteomes" id="UP000053127">
    <property type="component" value="Unassembled WGS sequence"/>
</dbReference>
<dbReference type="InterPro" id="IPR047042">
    <property type="entry name" value="BipA_II"/>
</dbReference>
<dbReference type="GO" id="GO:0005525">
    <property type="term" value="F:GTP binding"/>
    <property type="evidence" value="ECO:0007669"/>
    <property type="project" value="UniProtKB-UniRule"/>
</dbReference>
<dbReference type="InterPro" id="IPR048876">
    <property type="entry name" value="BipA_C"/>
</dbReference>
<dbReference type="GO" id="GO:1990904">
    <property type="term" value="C:ribonucleoprotein complex"/>
    <property type="evidence" value="ECO:0007669"/>
    <property type="project" value="TreeGrafter"/>
</dbReference>
<keyword evidence="3" id="KW-0690">Ribosome biogenesis</keyword>
<dbReference type="PROSITE" id="PS51722">
    <property type="entry name" value="G_TR_2"/>
    <property type="match status" value="1"/>
</dbReference>
<comment type="similarity">
    <text evidence="3">Belongs to the TRAFAC class translation factor GTPase superfamily. Classic translation factor GTPase family. BipA subfamily.</text>
</comment>
<dbReference type="GO" id="GO:0003924">
    <property type="term" value="F:GTPase activity"/>
    <property type="evidence" value="ECO:0007669"/>
    <property type="project" value="UniProtKB-UniRule"/>
</dbReference>
<evidence type="ECO:0000313" key="5">
    <source>
        <dbReference type="EMBL" id="KUN02307.1"/>
    </source>
</evidence>
<feature type="binding site" evidence="3">
    <location>
        <begin position="17"/>
        <end position="22"/>
    </location>
    <ligand>
        <name>GTP</name>
        <dbReference type="ChEBI" id="CHEBI:37565"/>
    </ligand>
</feature>
<keyword evidence="6" id="KW-1185">Reference proteome</keyword>
<dbReference type="NCBIfam" id="TIGR00231">
    <property type="entry name" value="small_GTP"/>
    <property type="match status" value="1"/>
</dbReference>
<dbReference type="PRINTS" id="PR00315">
    <property type="entry name" value="ELONGATNFCT"/>
</dbReference>
<dbReference type="EMBL" id="LMWN01000038">
    <property type="protein sequence ID" value="KUN02307.1"/>
    <property type="molecule type" value="Genomic_DNA"/>
</dbReference>
<comment type="function">
    <text evidence="3">A 50S ribosomal subunit assembly protein with GTPase activity, required for 50S subunit assembly at low temperatures, may also play a role in translation. Binds GTP and analogs. Binds the 70S ribosome between the 30S and 50S subunits, in a similar position as ribosome-bound EF-G; it contacts a number of ribosomal proteins, both rRNAs and the A-site tRNA.</text>
</comment>
<dbReference type="PANTHER" id="PTHR42908">
    <property type="entry name" value="TRANSLATION ELONGATION FACTOR-RELATED"/>
    <property type="match status" value="1"/>
</dbReference>
<dbReference type="GO" id="GO:0043022">
    <property type="term" value="F:ribosome binding"/>
    <property type="evidence" value="ECO:0007669"/>
    <property type="project" value="UniProtKB-UniRule"/>
</dbReference>
<keyword evidence="1 3" id="KW-0547">Nucleotide-binding</keyword>
<dbReference type="GO" id="GO:0019843">
    <property type="term" value="F:rRNA binding"/>
    <property type="evidence" value="ECO:0007669"/>
    <property type="project" value="UniProtKB-KW"/>
</dbReference>
<dbReference type="CDD" id="cd01891">
    <property type="entry name" value="TypA_BipA"/>
    <property type="match status" value="1"/>
</dbReference>
<dbReference type="InterPro" id="IPR004161">
    <property type="entry name" value="EFTu-like_2"/>
</dbReference>
<dbReference type="FunFam" id="2.40.30.10:FF:000033">
    <property type="entry name" value="GTP-binding protein TypA"/>
    <property type="match status" value="1"/>
</dbReference>
<dbReference type="InterPro" id="IPR042116">
    <property type="entry name" value="TypA/BipA_C"/>
</dbReference>
<keyword evidence="3" id="KW-0699">rRNA-binding</keyword>
<dbReference type="RefSeq" id="WP_067128648.1">
    <property type="nucleotide sequence ID" value="NZ_KQ948216.1"/>
</dbReference>
<keyword evidence="3" id="KW-0694">RNA-binding</keyword>
<dbReference type="FunFam" id="3.30.70.240:FF:000002">
    <property type="entry name" value="GTP-binding protein TypA"/>
    <property type="match status" value="1"/>
</dbReference>
<feature type="binding site" evidence="3">
    <location>
        <begin position="138"/>
        <end position="141"/>
    </location>
    <ligand>
        <name>GTP</name>
        <dbReference type="ChEBI" id="CHEBI:37565"/>
    </ligand>
</feature>
<protein>
    <recommendedName>
        <fullName evidence="3">Large ribosomal subunit assembly factor BipA</fullName>
        <ecNumber evidence="3">3.6.5.-</ecNumber>
    </recommendedName>
    <alternativeName>
        <fullName evidence="3">GTP-binding protein BipA</fullName>
    </alternativeName>
</protein>
<comment type="caution">
    <text evidence="5">The sequence shown here is derived from an EMBL/GenBank/DDBJ whole genome shotgun (WGS) entry which is preliminary data.</text>
</comment>
<evidence type="ECO:0000256" key="1">
    <source>
        <dbReference type="ARBA" id="ARBA00022741"/>
    </source>
</evidence>
<evidence type="ECO:0000259" key="4">
    <source>
        <dbReference type="PROSITE" id="PS51722"/>
    </source>
</evidence>
<dbReference type="NCBIfam" id="TIGR01394">
    <property type="entry name" value="TypA_BipA"/>
    <property type="match status" value="1"/>
</dbReference>
<dbReference type="OrthoDB" id="9801472at2"/>
<dbReference type="SUPFAM" id="SSF50447">
    <property type="entry name" value="Translation proteins"/>
    <property type="match status" value="1"/>
</dbReference>
<dbReference type="SUPFAM" id="SSF54980">
    <property type="entry name" value="EF-G C-terminal domain-like"/>
    <property type="match status" value="2"/>
</dbReference>
<dbReference type="InterPro" id="IPR006298">
    <property type="entry name" value="BipA"/>
</dbReference>
<gene>
    <name evidence="3" type="primary">bipA</name>
    <name evidence="5" type="ORF">AQI95_26105</name>
</gene>
<dbReference type="Gene3D" id="3.30.70.240">
    <property type="match status" value="1"/>
</dbReference>
<dbReference type="InterPro" id="IPR031157">
    <property type="entry name" value="G_TR_CS"/>
</dbReference>
<dbReference type="GO" id="GO:0000049">
    <property type="term" value="F:tRNA binding"/>
    <property type="evidence" value="ECO:0007669"/>
    <property type="project" value="UniProtKB-KW"/>
</dbReference>
<sequence>MATRHDIRNVAIVAHVDHGKTTIVDGMLKQAGAFAAHQLEGVDDRMMDSNDLEREKGITILAKNTAVKYHPKDGGDPITINIIDTPGHADFGGEVERGLSMVDGVVLLVDASEGPLPQTRFVLRKALQQRLPVILCINKTDRPDSRIDEVVNETYDLFLDLDADEDQIEFPIVYACGRDGVASLTKPDDGTVPADSTSLEPFFSTILEHIPAPTYDEDAPLQAHVTNLDADNFLGRIALLRVEQGELRKGQTVAWIKRDGTVSNVRISELMMTEALTRKPAEMAGPGDICAVAGIADIMIGETLADTENPIPLPLITVDEPAISMTIGTNTSPLVGRGGTGKGADNKAAVKDRKVTARQVKDRLDRELIGNVSLRVLDTERPDAWEVQGRGELALAILVEQMRREGFELTIGKPQVVTKDVDGKTYEPVERMTVDVPEEHMGAVTQLMGVRKGRMDNMSNHGSGWVRMEFVVPSRGLIGFRTEFLTQTRGTGIGHSIHEGFEPWFGTLQTRNNGSLVADRSGAVTAFAMTNLQERGVLFTEPGTEVYEGMIVGENSRSDDMDVNITKEKKLTNMRSSSADSFEAIVPPRKLSLEQSLEFCRDDECVEVTPEAVRIRKVNLDARERARAASRAKHG</sequence>
<dbReference type="Gene3D" id="2.40.30.10">
    <property type="entry name" value="Translation factors"/>
    <property type="match status" value="1"/>
</dbReference>
<dbReference type="GO" id="GO:0005829">
    <property type="term" value="C:cytosol"/>
    <property type="evidence" value="ECO:0007669"/>
    <property type="project" value="TreeGrafter"/>
</dbReference>
<dbReference type="InterPro" id="IPR027417">
    <property type="entry name" value="P-loop_NTPase"/>
</dbReference>
<comment type="subcellular location">
    <subcellularLocation>
        <location evidence="3">Cytoplasm</location>
    </subcellularLocation>
    <text evidence="3">Binds to ribosomes.</text>
</comment>
<dbReference type="Pfam" id="PF00009">
    <property type="entry name" value="GTP_EFTU"/>
    <property type="match status" value="1"/>
</dbReference>
<comment type="subunit">
    <text evidence="3">Monomer.</text>
</comment>
<evidence type="ECO:0000256" key="3">
    <source>
        <dbReference type="HAMAP-Rule" id="MF_00849"/>
    </source>
</evidence>
<reference evidence="5 6" key="1">
    <citation type="submission" date="2015-10" db="EMBL/GenBank/DDBJ databases">
        <title>Draft genome sequence of Streptomyces yokosukanensis DSM 40224, type strain for the species Streptomyces yokosukanensis.</title>
        <authorList>
            <person name="Ruckert C."/>
            <person name="Winkler A."/>
            <person name="Kalinowski J."/>
            <person name="Kampfer P."/>
            <person name="Glaeser S."/>
        </authorList>
    </citation>
    <scope>NUCLEOTIDE SEQUENCE [LARGE SCALE GENOMIC DNA]</scope>
    <source>
        <strain evidence="5 6">DSM 40224</strain>
    </source>
</reference>
<dbReference type="Pfam" id="PF03144">
    <property type="entry name" value="GTP_EFTU_D2"/>
    <property type="match status" value="1"/>
</dbReference>
<comment type="catalytic activity">
    <reaction evidence="3">
        <text>GTP + H2O = GDP + phosphate + H(+)</text>
        <dbReference type="Rhea" id="RHEA:19669"/>
        <dbReference type="ChEBI" id="CHEBI:15377"/>
        <dbReference type="ChEBI" id="CHEBI:15378"/>
        <dbReference type="ChEBI" id="CHEBI:37565"/>
        <dbReference type="ChEBI" id="CHEBI:43474"/>
        <dbReference type="ChEBI" id="CHEBI:58189"/>
    </reaction>
</comment>
<keyword evidence="3" id="KW-0820">tRNA-binding</keyword>